<reference evidence="6" key="1">
    <citation type="journal article" date="2014" name="Int. J. Syst. Evol. Microbiol.">
        <title>Complete genome sequence of Corynebacterium casei LMG S-19264T (=DSM 44701T), isolated from a smear-ripened cheese.</title>
        <authorList>
            <consortium name="US DOE Joint Genome Institute (JGI-PGF)"/>
            <person name="Walter F."/>
            <person name="Albersmeier A."/>
            <person name="Kalinowski J."/>
            <person name="Ruckert C."/>
        </authorList>
    </citation>
    <scope>NUCLEOTIDE SEQUENCE</scope>
    <source>
        <strain evidence="6">VKM Ac-1321</strain>
    </source>
</reference>
<dbReference type="AlphaFoldDB" id="A0A9W6KUP3"/>
<dbReference type="InterPro" id="IPR050109">
    <property type="entry name" value="HTH-type_TetR-like_transc_reg"/>
</dbReference>
<dbReference type="GO" id="GO:0003700">
    <property type="term" value="F:DNA-binding transcription factor activity"/>
    <property type="evidence" value="ECO:0007669"/>
    <property type="project" value="TreeGrafter"/>
</dbReference>
<evidence type="ECO:0000256" key="4">
    <source>
        <dbReference type="PROSITE-ProRule" id="PRU00335"/>
    </source>
</evidence>
<dbReference type="EMBL" id="BSFP01000104">
    <property type="protein sequence ID" value="GLL07623.1"/>
    <property type="molecule type" value="Genomic_DNA"/>
</dbReference>
<keyword evidence="2 4" id="KW-0238">DNA-binding</keyword>
<reference evidence="6" key="2">
    <citation type="submission" date="2023-01" db="EMBL/GenBank/DDBJ databases">
        <authorList>
            <person name="Sun Q."/>
            <person name="Evtushenko L."/>
        </authorList>
    </citation>
    <scope>NUCLEOTIDE SEQUENCE</scope>
    <source>
        <strain evidence="6">VKM Ac-1321</strain>
    </source>
</reference>
<feature type="domain" description="HTH tetR-type" evidence="5">
    <location>
        <begin position="16"/>
        <end position="76"/>
    </location>
</feature>
<accession>A0A9W6KUP3</accession>
<evidence type="ECO:0000256" key="2">
    <source>
        <dbReference type="ARBA" id="ARBA00023125"/>
    </source>
</evidence>
<dbReference type="RefSeq" id="WP_261966073.1">
    <property type="nucleotide sequence ID" value="NZ_BAAAXA010000001.1"/>
</dbReference>
<name>A0A9W6KUP3_9ACTN</name>
<evidence type="ECO:0000313" key="7">
    <source>
        <dbReference type="Proteomes" id="UP001143480"/>
    </source>
</evidence>
<evidence type="ECO:0000256" key="3">
    <source>
        <dbReference type="ARBA" id="ARBA00023163"/>
    </source>
</evidence>
<evidence type="ECO:0000256" key="1">
    <source>
        <dbReference type="ARBA" id="ARBA00023015"/>
    </source>
</evidence>
<dbReference type="Proteomes" id="UP001143480">
    <property type="component" value="Unassembled WGS sequence"/>
</dbReference>
<proteinExistence type="predicted"/>
<dbReference type="InterPro" id="IPR009057">
    <property type="entry name" value="Homeodomain-like_sf"/>
</dbReference>
<dbReference type="InterPro" id="IPR001647">
    <property type="entry name" value="HTH_TetR"/>
</dbReference>
<dbReference type="Gene3D" id="1.10.357.10">
    <property type="entry name" value="Tetracycline Repressor, domain 2"/>
    <property type="match status" value="1"/>
</dbReference>
<organism evidence="6 7">
    <name type="scientific">Dactylosporangium matsuzakiense</name>
    <dbReference type="NCBI Taxonomy" id="53360"/>
    <lineage>
        <taxon>Bacteria</taxon>
        <taxon>Bacillati</taxon>
        <taxon>Actinomycetota</taxon>
        <taxon>Actinomycetes</taxon>
        <taxon>Micromonosporales</taxon>
        <taxon>Micromonosporaceae</taxon>
        <taxon>Dactylosporangium</taxon>
    </lineage>
</organism>
<dbReference type="SUPFAM" id="SSF46689">
    <property type="entry name" value="Homeodomain-like"/>
    <property type="match status" value="1"/>
</dbReference>
<dbReference type="PROSITE" id="PS50977">
    <property type="entry name" value="HTH_TETR_2"/>
    <property type="match status" value="1"/>
</dbReference>
<protein>
    <recommendedName>
        <fullName evidence="5">HTH tetR-type domain-containing protein</fullName>
    </recommendedName>
</protein>
<evidence type="ECO:0000313" key="6">
    <source>
        <dbReference type="EMBL" id="GLL07623.1"/>
    </source>
</evidence>
<keyword evidence="7" id="KW-1185">Reference proteome</keyword>
<comment type="caution">
    <text evidence="6">The sequence shown here is derived from an EMBL/GenBank/DDBJ whole genome shotgun (WGS) entry which is preliminary data.</text>
</comment>
<dbReference type="Pfam" id="PF00440">
    <property type="entry name" value="TetR_N"/>
    <property type="match status" value="1"/>
</dbReference>
<feature type="DNA-binding region" description="H-T-H motif" evidence="4">
    <location>
        <begin position="39"/>
        <end position="58"/>
    </location>
</feature>
<dbReference type="GO" id="GO:0000976">
    <property type="term" value="F:transcription cis-regulatory region binding"/>
    <property type="evidence" value="ECO:0007669"/>
    <property type="project" value="TreeGrafter"/>
</dbReference>
<sequence>MTPRRYRQRARADATETNTERILAAGLELFVERPLEQVTLSAVAERAGVGLQTVIRRVGTKDGLIDAIGAWVNPQIAADLGDPPGPHAGPVAAAFRRHYSRWAPVLHRTLQQEDSSPALARAAAVGRTAHRAWLAAAFPHASPLTLKRMAGVTGVELWIVLTGHEHLSASEAERTVEILITAISENQA</sequence>
<keyword evidence="3" id="KW-0804">Transcription</keyword>
<dbReference type="PANTHER" id="PTHR30055:SF234">
    <property type="entry name" value="HTH-TYPE TRANSCRIPTIONAL REGULATOR BETI"/>
    <property type="match status" value="1"/>
</dbReference>
<keyword evidence="1" id="KW-0805">Transcription regulation</keyword>
<dbReference type="PANTHER" id="PTHR30055">
    <property type="entry name" value="HTH-TYPE TRANSCRIPTIONAL REGULATOR RUTR"/>
    <property type="match status" value="1"/>
</dbReference>
<evidence type="ECO:0000259" key="5">
    <source>
        <dbReference type="PROSITE" id="PS50977"/>
    </source>
</evidence>
<gene>
    <name evidence="6" type="ORF">GCM10017581_093770</name>
</gene>